<evidence type="ECO:0000256" key="4">
    <source>
        <dbReference type="ARBA" id="ARBA00023125"/>
    </source>
</evidence>
<evidence type="ECO:0000313" key="9">
    <source>
        <dbReference type="EMBL" id="CAE0478773.1"/>
    </source>
</evidence>
<evidence type="ECO:0000259" key="7">
    <source>
        <dbReference type="Pfam" id="PF04542"/>
    </source>
</evidence>
<keyword evidence="3" id="KW-0731">Sigma factor</keyword>
<dbReference type="GO" id="GO:0003677">
    <property type="term" value="F:DNA binding"/>
    <property type="evidence" value="ECO:0007669"/>
    <property type="project" value="UniProtKB-KW"/>
</dbReference>
<dbReference type="PRINTS" id="PR00046">
    <property type="entry name" value="SIGMA70FCT"/>
</dbReference>
<dbReference type="Pfam" id="PF04545">
    <property type="entry name" value="Sigma70_r4"/>
    <property type="match status" value="1"/>
</dbReference>
<dbReference type="SUPFAM" id="SSF88946">
    <property type="entry name" value="Sigma2 domain of RNA polymerase sigma factors"/>
    <property type="match status" value="1"/>
</dbReference>
<dbReference type="InterPro" id="IPR013325">
    <property type="entry name" value="RNA_pol_sigma_r2"/>
</dbReference>
<protein>
    <recommendedName>
        <fullName evidence="10">RNA polymerase sigma-70 domain-containing protein</fullName>
    </recommendedName>
</protein>
<keyword evidence="5" id="KW-0804">Transcription</keyword>
<dbReference type="GO" id="GO:0006352">
    <property type="term" value="P:DNA-templated transcription initiation"/>
    <property type="evidence" value="ECO:0007669"/>
    <property type="project" value="InterPro"/>
</dbReference>
<dbReference type="PANTHER" id="PTHR30603:SF47">
    <property type="entry name" value="RNA POLYMERASE SIGMA FACTOR SIGD, CHLOROPLASTIC"/>
    <property type="match status" value="1"/>
</dbReference>
<evidence type="ECO:0000256" key="6">
    <source>
        <dbReference type="SAM" id="Coils"/>
    </source>
</evidence>
<name>A0A7S3QIQ4_9STRA</name>
<feature type="domain" description="RNA polymerase sigma-70 region 2" evidence="7">
    <location>
        <begin position="342"/>
        <end position="383"/>
    </location>
</feature>
<dbReference type="InterPro" id="IPR000943">
    <property type="entry name" value="RNA_pol_sigma70"/>
</dbReference>
<reference evidence="9" key="1">
    <citation type="submission" date="2021-01" db="EMBL/GenBank/DDBJ databases">
        <authorList>
            <person name="Corre E."/>
            <person name="Pelletier E."/>
            <person name="Niang G."/>
            <person name="Scheremetjew M."/>
            <person name="Finn R."/>
            <person name="Kale V."/>
            <person name="Holt S."/>
            <person name="Cochrane G."/>
            <person name="Meng A."/>
            <person name="Brown T."/>
            <person name="Cohen L."/>
        </authorList>
    </citation>
    <scope>NUCLEOTIDE SEQUENCE</scope>
    <source>
        <strain evidence="9">MM31A-1</strain>
    </source>
</reference>
<evidence type="ECO:0008006" key="10">
    <source>
        <dbReference type="Google" id="ProtNLM"/>
    </source>
</evidence>
<gene>
    <name evidence="9" type="ORF">CDEB00056_LOCUS23626</name>
</gene>
<evidence type="ECO:0000259" key="8">
    <source>
        <dbReference type="Pfam" id="PF04545"/>
    </source>
</evidence>
<dbReference type="InterPro" id="IPR007627">
    <property type="entry name" value="RNA_pol_sigma70_r2"/>
</dbReference>
<evidence type="ECO:0000256" key="3">
    <source>
        <dbReference type="ARBA" id="ARBA00023082"/>
    </source>
</evidence>
<dbReference type="Gene3D" id="1.10.10.10">
    <property type="entry name" value="Winged helix-like DNA-binding domain superfamily/Winged helix DNA-binding domain"/>
    <property type="match status" value="1"/>
</dbReference>
<evidence type="ECO:0000256" key="2">
    <source>
        <dbReference type="ARBA" id="ARBA00023015"/>
    </source>
</evidence>
<dbReference type="EMBL" id="HBIO01030832">
    <property type="protein sequence ID" value="CAE0478773.1"/>
    <property type="molecule type" value="Transcribed_RNA"/>
</dbReference>
<accession>A0A7S3QIQ4</accession>
<dbReference type="InterPro" id="IPR050239">
    <property type="entry name" value="Sigma-70_RNA_pol_init_factors"/>
</dbReference>
<dbReference type="InterPro" id="IPR013324">
    <property type="entry name" value="RNA_pol_sigma_r3/r4-like"/>
</dbReference>
<keyword evidence="2" id="KW-0805">Transcription regulation</keyword>
<dbReference type="AlphaFoldDB" id="A0A7S3QIQ4"/>
<dbReference type="NCBIfam" id="TIGR02937">
    <property type="entry name" value="sigma70-ECF"/>
    <property type="match status" value="1"/>
</dbReference>
<dbReference type="Gene3D" id="1.20.120.1810">
    <property type="match status" value="1"/>
</dbReference>
<dbReference type="PANTHER" id="PTHR30603">
    <property type="entry name" value="RNA POLYMERASE SIGMA FACTOR RPO"/>
    <property type="match status" value="1"/>
</dbReference>
<dbReference type="InterPro" id="IPR036388">
    <property type="entry name" value="WH-like_DNA-bd_sf"/>
</dbReference>
<dbReference type="GO" id="GO:0016987">
    <property type="term" value="F:sigma factor activity"/>
    <property type="evidence" value="ECO:0007669"/>
    <property type="project" value="UniProtKB-KW"/>
</dbReference>
<keyword evidence="6" id="KW-0175">Coiled coil</keyword>
<comment type="similarity">
    <text evidence="1">Belongs to the sigma-70 factor family.</text>
</comment>
<evidence type="ECO:0000256" key="1">
    <source>
        <dbReference type="ARBA" id="ARBA00007788"/>
    </source>
</evidence>
<organism evidence="9">
    <name type="scientific">Chaetoceros debilis</name>
    <dbReference type="NCBI Taxonomy" id="122233"/>
    <lineage>
        <taxon>Eukaryota</taxon>
        <taxon>Sar</taxon>
        <taxon>Stramenopiles</taxon>
        <taxon>Ochrophyta</taxon>
        <taxon>Bacillariophyta</taxon>
        <taxon>Coscinodiscophyceae</taxon>
        <taxon>Chaetocerotophycidae</taxon>
        <taxon>Chaetocerotales</taxon>
        <taxon>Chaetocerotaceae</taxon>
        <taxon>Chaetoceros</taxon>
    </lineage>
</organism>
<proteinExistence type="inferred from homology"/>
<feature type="coiled-coil region" evidence="6">
    <location>
        <begin position="158"/>
        <end position="189"/>
    </location>
</feature>
<keyword evidence="4" id="KW-0238">DNA-binding</keyword>
<dbReference type="InterPro" id="IPR014284">
    <property type="entry name" value="RNA_pol_sigma-70_dom"/>
</dbReference>
<dbReference type="InterPro" id="IPR007630">
    <property type="entry name" value="RNA_pol_sigma70_r4"/>
</dbReference>
<feature type="domain" description="RNA polymerase sigma-70 region 4" evidence="8">
    <location>
        <begin position="509"/>
        <end position="561"/>
    </location>
</feature>
<dbReference type="SUPFAM" id="SSF88659">
    <property type="entry name" value="Sigma3 and sigma4 domains of RNA polymerase sigma factors"/>
    <property type="match status" value="2"/>
</dbReference>
<sequence>MKLPNQHSGIPSSYVHRSLCLLCIPCYSQGFLINPSPCRAEVKLFLNSPLPSNTAIGRSLLSSRLHAAPSQRSSASASVSASTSRDDLSYAQNVMIYRRGRTNIKTEKPEPPVAKTKRKGFDKRRTDAGAWYQREEMLQHDILTKEAETDLGNKIITAKRLRDELTSLVEQVELEAQERRESFENLQWEDDDSELLWPEDLGDARIGDDDLEYMSLYSNIAEATFEECSITNWQDSLENFNFAGDSRIASTLVKDGSKLSITALDADLRVLTDQDIIQKMGINGGKKELRDILCSGAEARTSLMRSNIRLVVSISKKWMGRSMAAGGSGSNSLYSGGWDRPSLDEVIQEGVLGLARAVDKFDPSRGLRFSTYSTHWITSYVRQTFQNASTGSLKVPAQLHEIKNSYRSLVKRYVESSEPIPSEDEVAKQLGVTLNRLRTALRATEGLLSIDEPVYNGGNAAYKGSGAGGDNSGESSLLLLDRLQCTEVAPEDFVEISFLRQSLESAMAAELSPHERDILRLRLGLDDGQTRTVRQVVEECGGGITVSDVRSAERRAFKKLRSPNALHAYNLLEYTEIAGISLR</sequence>
<evidence type="ECO:0000256" key="5">
    <source>
        <dbReference type="ARBA" id="ARBA00023163"/>
    </source>
</evidence>
<dbReference type="Pfam" id="PF04542">
    <property type="entry name" value="Sigma70_r2"/>
    <property type="match status" value="1"/>
</dbReference>